<name>A0A2P2ING8_RHIMU</name>
<organism evidence="1">
    <name type="scientific">Rhizophora mucronata</name>
    <name type="common">Asiatic mangrove</name>
    <dbReference type="NCBI Taxonomy" id="61149"/>
    <lineage>
        <taxon>Eukaryota</taxon>
        <taxon>Viridiplantae</taxon>
        <taxon>Streptophyta</taxon>
        <taxon>Embryophyta</taxon>
        <taxon>Tracheophyta</taxon>
        <taxon>Spermatophyta</taxon>
        <taxon>Magnoliopsida</taxon>
        <taxon>eudicotyledons</taxon>
        <taxon>Gunneridae</taxon>
        <taxon>Pentapetalae</taxon>
        <taxon>rosids</taxon>
        <taxon>fabids</taxon>
        <taxon>Malpighiales</taxon>
        <taxon>Rhizophoraceae</taxon>
        <taxon>Rhizophora</taxon>
    </lineage>
</organism>
<sequence>MRFYGFCLLYSRERKKLLSFICERKEKNLVNYACRHTDVFLVCIWVFLLYFLN</sequence>
<accession>A0A2P2ING8</accession>
<dbReference type="AlphaFoldDB" id="A0A2P2ING8"/>
<protein>
    <submittedName>
        <fullName evidence="1">Uncharacterized protein</fullName>
    </submittedName>
</protein>
<evidence type="ECO:0000313" key="1">
    <source>
        <dbReference type="EMBL" id="MBW82773.1"/>
    </source>
</evidence>
<proteinExistence type="predicted"/>
<dbReference type="EMBL" id="GGEC01002290">
    <property type="protein sequence ID" value="MBW82773.1"/>
    <property type="molecule type" value="Transcribed_RNA"/>
</dbReference>
<reference evidence="1" key="1">
    <citation type="submission" date="2018-02" db="EMBL/GenBank/DDBJ databases">
        <title>Rhizophora mucronata_Transcriptome.</title>
        <authorList>
            <person name="Meera S.P."/>
            <person name="Sreeshan A."/>
            <person name="Augustine A."/>
        </authorList>
    </citation>
    <scope>NUCLEOTIDE SEQUENCE</scope>
    <source>
        <tissue evidence="1">Leaf</tissue>
    </source>
</reference>